<evidence type="ECO:0000256" key="6">
    <source>
        <dbReference type="ARBA" id="ARBA00022840"/>
    </source>
</evidence>
<dbReference type="EMBL" id="JAERWK010000012">
    <property type="protein sequence ID" value="MBM9467666.1"/>
    <property type="molecule type" value="Genomic_DNA"/>
</dbReference>
<dbReference type="PANTHER" id="PTHR43289">
    <property type="entry name" value="MITOGEN-ACTIVATED PROTEIN KINASE KINASE KINASE 20-RELATED"/>
    <property type="match status" value="1"/>
</dbReference>
<accession>A0A939BZG0</accession>
<reference evidence="11" key="1">
    <citation type="submission" date="2021-01" db="EMBL/GenBank/DDBJ databases">
        <title>YIM 132084 draft genome.</title>
        <authorList>
            <person name="An D."/>
        </authorList>
    </citation>
    <scope>NUCLEOTIDE SEQUENCE</scope>
    <source>
        <strain evidence="11">YIM 132084</strain>
    </source>
</reference>
<comment type="caution">
    <text evidence="11">The sequence shown here is derived from an EMBL/GenBank/DDBJ whole genome shotgun (WGS) entry which is preliminary data.</text>
</comment>
<dbReference type="InterPro" id="IPR017441">
    <property type="entry name" value="Protein_kinase_ATP_BS"/>
</dbReference>
<dbReference type="GO" id="GO:0004674">
    <property type="term" value="F:protein serine/threonine kinase activity"/>
    <property type="evidence" value="ECO:0007669"/>
    <property type="project" value="UniProtKB-KW"/>
</dbReference>
<dbReference type="CDD" id="cd14014">
    <property type="entry name" value="STKc_PknB_like"/>
    <property type="match status" value="1"/>
</dbReference>
<feature type="compositionally biased region" description="Pro residues" evidence="8">
    <location>
        <begin position="460"/>
        <end position="469"/>
    </location>
</feature>
<evidence type="ECO:0000313" key="12">
    <source>
        <dbReference type="Proteomes" id="UP000663792"/>
    </source>
</evidence>
<dbReference type="EC" id="2.7.11.1" evidence="1"/>
<evidence type="ECO:0000256" key="5">
    <source>
        <dbReference type="ARBA" id="ARBA00022777"/>
    </source>
</evidence>
<evidence type="ECO:0000256" key="4">
    <source>
        <dbReference type="ARBA" id="ARBA00022741"/>
    </source>
</evidence>
<dbReference type="InterPro" id="IPR000719">
    <property type="entry name" value="Prot_kinase_dom"/>
</dbReference>
<protein>
    <recommendedName>
        <fullName evidence="1">non-specific serine/threonine protein kinase</fullName>
        <ecNumber evidence="1">2.7.11.1</ecNumber>
    </recommendedName>
</protein>
<evidence type="ECO:0000256" key="9">
    <source>
        <dbReference type="SAM" id="Phobius"/>
    </source>
</evidence>
<dbReference type="Pfam" id="PF00069">
    <property type="entry name" value="Pkinase"/>
    <property type="match status" value="1"/>
</dbReference>
<feature type="compositionally biased region" description="Low complexity" evidence="8">
    <location>
        <begin position="431"/>
        <end position="443"/>
    </location>
</feature>
<evidence type="ECO:0000256" key="8">
    <source>
        <dbReference type="SAM" id="MobiDB-lite"/>
    </source>
</evidence>
<feature type="binding site" evidence="7">
    <location>
        <position position="71"/>
    </location>
    <ligand>
        <name>ATP</name>
        <dbReference type="ChEBI" id="CHEBI:30616"/>
    </ligand>
</feature>
<dbReference type="Gene3D" id="1.10.510.10">
    <property type="entry name" value="Transferase(Phosphotransferase) domain 1"/>
    <property type="match status" value="1"/>
</dbReference>
<dbReference type="InterPro" id="IPR011009">
    <property type="entry name" value="Kinase-like_dom_sf"/>
</dbReference>
<dbReference type="GO" id="GO:0005524">
    <property type="term" value="F:ATP binding"/>
    <property type="evidence" value="ECO:0007669"/>
    <property type="project" value="UniProtKB-UniRule"/>
</dbReference>
<keyword evidence="9" id="KW-1133">Transmembrane helix</keyword>
<dbReference type="PROSITE" id="PS50011">
    <property type="entry name" value="PROTEIN_KINASE_DOM"/>
    <property type="match status" value="1"/>
</dbReference>
<keyword evidence="12" id="KW-1185">Reference proteome</keyword>
<dbReference type="SMART" id="SM00220">
    <property type="entry name" value="S_TKc"/>
    <property type="match status" value="1"/>
</dbReference>
<keyword evidence="3" id="KW-0808">Transferase</keyword>
<sequence length="579" mass="58176">MTSADPGNRSGRPPGASGGSGSAAAPGRSGPPGAGRVLSGRYRLDAVLGRGSMGTVWAATDQLLHRRVALKEINVPPGTGRYEQQQLANRTLREARAVASLSNPYVVTLFDILQPADGPVIVMELLDARALSQVLAEQGPLRDGTAATIGVAVASGLLAAHAVGITHRDVKPANVLICRDGRVKLTDFGIARGVQDQALTATGLLLGSPAYIAPEVAAGRRAIPQSDGWGLGALLYACLEGRPPFDRGEPIATLTAVVQDPVPPFPRAGRLAPVLAGLLVKDPRGRMPLADAVPMLRAVADDPSATMLRLGRPGPAGGPAAGGVPSHAAVTRAVPRPPGAFRPGPQSGLPAGAPVGPVGRVGGTVGQRPVDHRPGQRRPPDQAPVTERPPVPPAGGRPQPAGHHARHDTPLEAEPGVPQHVASPDGEARTALLPAGEPAAGPAGQHGRHRSGPTSAADPDPAPSPPWAPAAPGSSASQLGAPPPPWDREQAAGLSPLPVAGADAAAAGTGTGAADVGPDWSPGWQRLGRRRVILLAALIGVLVAVAGFLGIRAIGSGAAAETPVVPPVSSAAGVRPGPG</sequence>
<proteinExistence type="predicted"/>
<feature type="compositionally biased region" description="Low complexity" evidence="8">
    <location>
        <begin position="348"/>
        <end position="358"/>
    </location>
</feature>
<evidence type="ECO:0000256" key="7">
    <source>
        <dbReference type="PROSITE-ProRule" id="PRU10141"/>
    </source>
</evidence>
<dbReference type="PANTHER" id="PTHR43289:SF6">
    <property type="entry name" value="SERINE_THREONINE-PROTEIN KINASE NEKL-3"/>
    <property type="match status" value="1"/>
</dbReference>
<dbReference type="InterPro" id="IPR008271">
    <property type="entry name" value="Ser/Thr_kinase_AS"/>
</dbReference>
<feature type="region of interest" description="Disordered" evidence="8">
    <location>
        <begin position="310"/>
        <end position="492"/>
    </location>
</feature>
<keyword evidence="5 11" id="KW-0418">Kinase</keyword>
<dbReference type="AlphaFoldDB" id="A0A939BZG0"/>
<feature type="compositionally biased region" description="Basic and acidic residues" evidence="8">
    <location>
        <begin position="369"/>
        <end position="380"/>
    </location>
</feature>
<evidence type="ECO:0000256" key="1">
    <source>
        <dbReference type="ARBA" id="ARBA00012513"/>
    </source>
</evidence>
<keyword evidence="6 7" id="KW-0067">ATP-binding</keyword>
<feature type="region of interest" description="Disordered" evidence="8">
    <location>
        <begin position="1"/>
        <end position="36"/>
    </location>
</feature>
<keyword evidence="9" id="KW-0812">Transmembrane</keyword>
<dbReference type="PROSITE" id="PS00108">
    <property type="entry name" value="PROTEIN_KINASE_ST"/>
    <property type="match status" value="1"/>
</dbReference>
<evidence type="ECO:0000313" key="11">
    <source>
        <dbReference type="EMBL" id="MBM9467666.1"/>
    </source>
</evidence>
<keyword evidence="9" id="KW-0472">Membrane</keyword>
<feature type="domain" description="Protein kinase" evidence="10">
    <location>
        <begin position="42"/>
        <end position="296"/>
    </location>
</feature>
<dbReference type="Gene3D" id="3.30.200.20">
    <property type="entry name" value="Phosphorylase Kinase, domain 1"/>
    <property type="match status" value="1"/>
</dbReference>
<feature type="compositionally biased region" description="Low complexity" evidence="8">
    <location>
        <begin position="470"/>
        <end position="480"/>
    </location>
</feature>
<evidence type="ECO:0000256" key="3">
    <source>
        <dbReference type="ARBA" id="ARBA00022679"/>
    </source>
</evidence>
<dbReference type="RefSeq" id="WP_205260616.1">
    <property type="nucleotide sequence ID" value="NZ_JAERWK010000012.1"/>
</dbReference>
<gene>
    <name evidence="11" type="ORF">JL106_10285</name>
</gene>
<dbReference type="PROSITE" id="PS00107">
    <property type="entry name" value="PROTEIN_KINASE_ATP"/>
    <property type="match status" value="1"/>
</dbReference>
<evidence type="ECO:0000256" key="2">
    <source>
        <dbReference type="ARBA" id="ARBA00022527"/>
    </source>
</evidence>
<name>A0A939BZG0_9ACTN</name>
<feature type="transmembrane region" description="Helical" evidence="9">
    <location>
        <begin position="532"/>
        <end position="554"/>
    </location>
</feature>
<keyword evidence="2" id="KW-0723">Serine/threonine-protein kinase</keyword>
<dbReference type="Proteomes" id="UP000663792">
    <property type="component" value="Unassembled WGS sequence"/>
</dbReference>
<keyword evidence="4 7" id="KW-0547">Nucleotide-binding</keyword>
<organism evidence="11 12">
    <name type="scientific">Nakamurella leprariae</name>
    <dbReference type="NCBI Taxonomy" id="2803911"/>
    <lineage>
        <taxon>Bacteria</taxon>
        <taxon>Bacillati</taxon>
        <taxon>Actinomycetota</taxon>
        <taxon>Actinomycetes</taxon>
        <taxon>Nakamurellales</taxon>
        <taxon>Nakamurellaceae</taxon>
        <taxon>Nakamurella</taxon>
    </lineage>
</organism>
<dbReference type="SUPFAM" id="SSF56112">
    <property type="entry name" value="Protein kinase-like (PK-like)"/>
    <property type="match status" value="1"/>
</dbReference>
<evidence type="ECO:0000259" key="10">
    <source>
        <dbReference type="PROSITE" id="PS50011"/>
    </source>
</evidence>